<dbReference type="InterPro" id="IPR004919">
    <property type="entry name" value="GmrSD_N"/>
</dbReference>
<evidence type="ECO:0000313" key="3">
    <source>
        <dbReference type="Proteomes" id="UP000276282"/>
    </source>
</evidence>
<proteinExistence type="predicted"/>
<comment type="caution">
    <text evidence="2">The sequence shown here is derived from an EMBL/GenBank/DDBJ whole genome shotgun (WGS) entry which is preliminary data.</text>
</comment>
<feature type="domain" description="GmrSD restriction endonucleases N-terminal" evidence="1">
    <location>
        <begin position="6"/>
        <end position="230"/>
    </location>
</feature>
<dbReference type="EMBL" id="RBLG01000001">
    <property type="protein sequence ID" value="RKS55875.1"/>
    <property type="molecule type" value="Genomic_DNA"/>
</dbReference>
<dbReference type="RefSeq" id="WP_121344624.1">
    <property type="nucleotide sequence ID" value="NZ_RBLG01000001.1"/>
</dbReference>
<name>A0A495PZC2_9FLAO</name>
<accession>A0A495PZC2</accession>
<sequence>MAYTLYKLLQNNTVKIPLIQRDYAQGRSSVEDLRNSFIEKIKKIIDGSDEKLNLDFVYGYTTKNSQDKIDFIPLDGQQRLTTLWLLHWYFGCKDEVLFKEENDFLPSLLLNFTYETRVSSKRFCEKLVLNPIKIKDVNGSLKKEIINMPWFMSSWNNDPTITAMLIMLDTIHDRLEECKDGWVKLTENELITFDYIDIKSEEFKLTDELYIKMNSRGKPLTPFENFKAIFSQLLSEKLTDYNNETLPFGDSEISYQQYFAFNVDGKWIDLFWSYRDLTDNELDDNFLNFFYYVAEMLHYSESKDDSFERNFESLKRIYFQKRNVDFLFKALDFLSNLDNVADFFNTIFSANQYVDGKVRLFNEKTTDLFFKSFMNTSFDVQQRVLLFGILHYCIEIEINSPDHRLKYFTRILRNLLLRVRQANTSKKIEIISNLRLPNFFDYSKFVLEFVKLIKSNGTKGILDLFVTATFKGFSKESIVLEQKKIAVISANKTTEKSIIKLEEHTYIEGITDCFNIESDDISMYVEAFYNLWELNEINNSLLVRALLTKGDFSVQTHNYSSLGIIKYFGAEENWNRILAPLDKDERLANKNIFELFLKDYIASDKKTISEKLNEIIGKYEIGIRDWRYYFIKYNEITSTYHDRFNLFTWGDSQGFNINSLGNSGKQPLASYHINPYLIAIEQRLRKDGVKPNEARIVYGRYTDDLSCIFLPKNIQIYVENDCYEIYNLKKHRHHKTLIEEFNLEIVDHFHILKETNKKDKVEIAINFCQRTLEL</sequence>
<dbReference type="Proteomes" id="UP000276282">
    <property type="component" value="Unassembled WGS sequence"/>
</dbReference>
<dbReference type="OrthoDB" id="3654724at2"/>
<dbReference type="AlphaFoldDB" id="A0A495PZC2"/>
<evidence type="ECO:0000259" key="1">
    <source>
        <dbReference type="Pfam" id="PF03235"/>
    </source>
</evidence>
<evidence type="ECO:0000313" key="2">
    <source>
        <dbReference type="EMBL" id="RKS55875.1"/>
    </source>
</evidence>
<dbReference type="Pfam" id="PF03235">
    <property type="entry name" value="GmrSD_N"/>
    <property type="match status" value="1"/>
</dbReference>
<protein>
    <submittedName>
        <fullName evidence="2">Uncharacterized protein DUF262</fullName>
    </submittedName>
</protein>
<organism evidence="2 3">
    <name type="scientific">Gillisia mitskevichiae</name>
    <dbReference type="NCBI Taxonomy" id="270921"/>
    <lineage>
        <taxon>Bacteria</taxon>
        <taxon>Pseudomonadati</taxon>
        <taxon>Bacteroidota</taxon>
        <taxon>Flavobacteriia</taxon>
        <taxon>Flavobacteriales</taxon>
        <taxon>Flavobacteriaceae</taxon>
        <taxon>Gillisia</taxon>
    </lineage>
</organism>
<gene>
    <name evidence="2" type="ORF">BC962_0848</name>
</gene>
<reference evidence="2 3" key="1">
    <citation type="submission" date="2018-10" db="EMBL/GenBank/DDBJ databases">
        <title>Genomic Encyclopedia of Archaeal and Bacterial Type Strains, Phase II (KMG-II): from individual species to whole genera.</title>
        <authorList>
            <person name="Goeker M."/>
        </authorList>
    </citation>
    <scope>NUCLEOTIDE SEQUENCE [LARGE SCALE GENOMIC DNA]</scope>
    <source>
        <strain evidence="2 3">DSM 19839</strain>
    </source>
</reference>
<keyword evidence="3" id="KW-1185">Reference proteome</keyword>